<proteinExistence type="predicted"/>
<organism evidence="1 2">
    <name type="scientific">Bdellovibrio bacteriovorus</name>
    <dbReference type="NCBI Taxonomy" id="959"/>
    <lineage>
        <taxon>Bacteria</taxon>
        <taxon>Pseudomonadati</taxon>
        <taxon>Bdellovibrionota</taxon>
        <taxon>Bdellovibrionia</taxon>
        <taxon>Bdellovibrionales</taxon>
        <taxon>Pseudobdellovibrionaceae</taxon>
        <taxon>Bdellovibrio</taxon>
    </lineage>
</organism>
<evidence type="ECO:0000313" key="2">
    <source>
        <dbReference type="Proteomes" id="UP000075799"/>
    </source>
</evidence>
<comment type="caution">
    <text evidence="1">The sequence shown here is derived from an EMBL/GenBank/DDBJ whole genome shotgun (WGS) entry which is preliminary data.</text>
</comment>
<sequence length="104" mass="11919">MRAIKTEVVSQMSFELPKILAAEMSTSEDNFTFEAVATQFFNMGKADASYPFIEVLWFARSQEVQNRCAEIITTKVKEAMKCDDVVVVFQVLEKTAYYENGKHF</sequence>
<evidence type="ECO:0000313" key="1">
    <source>
        <dbReference type="EMBL" id="KYG63004.1"/>
    </source>
</evidence>
<dbReference type="Gene3D" id="3.30.429.10">
    <property type="entry name" value="Macrophage Migration Inhibitory Factor"/>
    <property type="match status" value="1"/>
</dbReference>
<dbReference type="AlphaFoldDB" id="A0A161PAN0"/>
<dbReference type="SUPFAM" id="SSF55331">
    <property type="entry name" value="Tautomerase/MIF"/>
    <property type="match status" value="1"/>
</dbReference>
<dbReference type="OrthoDB" id="5587545at2"/>
<dbReference type="InterPro" id="IPR015017">
    <property type="entry name" value="DUF1904"/>
</dbReference>
<dbReference type="Proteomes" id="UP000075799">
    <property type="component" value="Unassembled WGS sequence"/>
</dbReference>
<reference evidence="1 2" key="1">
    <citation type="submission" date="2016-03" db="EMBL/GenBank/DDBJ databases">
        <authorList>
            <person name="Ploux O."/>
        </authorList>
    </citation>
    <scope>NUCLEOTIDE SEQUENCE [LARGE SCALE GENOMIC DNA]</scope>
    <source>
        <strain evidence="1 2">EC13</strain>
    </source>
</reference>
<accession>A0A161PAN0</accession>
<dbReference type="Pfam" id="PF08921">
    <property type="entry name" value="DUF1904"/>
    <property type="match status" value="1"/>
</dbReference>
<protein>
    <submittedName>
        <fullName evidence="1">Pseudouridine synthase</fullName>
    </submittedName>
</protein>
<dbReference type="EMBL" id="LUKD01000008">
    <property type="protein sequence ID" value="KYG63004.1"/>
    <property type="molecule type" value="Genomic_DNA"/>
</dbReference>
<gene>
    <name evidence="1" type="ORF">AZI87_14615</name>
</gene>
<name>A0A161PAN0_BDEBC</name>
<dbReference type="InterPro" id="IPR014347">
    <property type="entry name" value="Tautomerase/MIF_sf"/>
</dbReference>